<feature type="transmembrane region" description="Helical" evidence="2">
    <location>
        <begin position="213"/>
        <end position="231"/>
    </location>
</feature>
<dbReference type="AlphaFoldDB" id="A0A4D9D8H9"/>
<name>A0A4D9D8H9_9STRA</name>
<proteinExistence type="predicted"/>
<feature type="region of interest" description="Disordered" evidence="1">
    <location>
        <begin position="569"/>
        <end position="616"/>
    </location>
</feature>
<feature type="transmembrane region" description="Helical" evidence="2">
    <location>
        <begin position="369"/>
        <end position="386"/>
    </location>
</feature>
<feature type="transmembrane region" description="Helical" evidence="2">
    <location>
        <begin position="280"/>
        <end position="301"/>
    </location>
</feature>
<feature type="compositionally biased region" description="Gly residues" evidence="1">
    <location>
        <begin position="571"/>
        <end position="581"/>
    </location>
</feature>
<reference evidence="3 4" key="1">
    <citation type="submission" date="2019-01" db="EMBL/GenBank/DDBJ databases">
        <title>Nuclear Genome Assembly of the Microalgal Biofuel strain Nannochloropsis salina CCMP1776.</title>
        <authorList>
            <person name="Hovde B."/>
        </authorList>
    </citation>
    <scope>NUCLEOTIDE SEQUENCE [LARGE SCALE GENOMIC DNA]</scope>
    <source>
        <strain evidence="3 4">CCMP1776</strain>
    </source>
</reference>
<keyword evidence="2" id="KW-0812">Transmembrane</keyword>
<feature type="transmembrane region" description="Helical" evidence="2">
    <location>
        <begin position="476"/>
        <end position="496"/>
    </location>
</feature>
<feature type="transmembrane region" description="Helical" evidence="2">
    <location>
        <begin position="182"/>
        <end position="201"/>
    </location>
</feature>
<comment type="caution">
    <text evidence="3">The sequence shown here is derived from an EMBL/GenBank/DDBJ whole genome shotgun (WGS) entry which is preliminary data.</text>
</comment>
<organism evidence="3 4">
    <name type="scientific">Nannochloropsis salina CCMP1776</name>
    <dbReference type="NCBI Taxonomy" id="1027361"/>
    <lineage>
        <taxon>Eukaryota</taxon>
        <taxon>Sar</taxon>
        <taxon>Stramenopiles</taxon>
        <taxon>Ochrophyta</taxon>
        <taxon>Eustigmatophyceae</taxon>
        <taxon>Eustigmatales</taxon>
        <taxon>Monodopsidaceae</taxon>
        <taxon>Microchloropsis</taxon>
        <taxon>Microchloropsis salina</taxon>
    </lineage>
</organism>
<feature type="transmembrane region" description="Helical" evidence="2">
    <location>
        <begin position="129"/>
        <end position="152"/>
    </location>
</feature>
<dbReference type="Proteomes" id="UP000355283">
    <property type="component" value="Unassembled WGS sequence"/>
</dbReference>
<feature type="compositionally biased region" description="Gly residues" evidence="1">
    <location>
        <begin position="525"/>
        <end position="541"/>
    </location>
</feature>
<accession>A0A4D9D8H9</accession>
<sequence>MDAATPCPAPRSSSEAVPDIETGIARPLPLPTNAPQDQIREEEEELSGRPPTMVPASTKDNPDEDKVPVGAGDESPMPRCGQGVANTAFRASDPRTSGVPLQKDNEEEEEEDPVIVATRTQCLGLLRKLFYVVMPLSIVASVYACLYGWIFVNTPTYLQDPTSWQRCIVYNTNNANATPQNFAVSASAFGGMMFIFMGLGFKAGYLGLQDMDLLPYSLTVTCYTLLGQLVYRPVNPVVPAITELTPTLISLASFLRPGMYADVPDSAGACQHARRVNVSFLAFVLVLLAANFCNLLLLLYATYRTRRVPRSSRYLLVWHRPALCLVGLAIAAYIVTIAAKEDAALKTLFLLDKVGHGYLFPFQRPTLDTVGLFLLLTVASVVYGACKQEPESFKWASFTAYVHVLLSYPILISNFQAYHLYGFWTDAGCTHFLETDTTHAGGANRQLLFLVAKNKYPETERGFCRDTRVALVGQCAQFIIMHLAIGACLLVVVANWRMERPSMQLFGSQASSFLFPDPPTKADGEGGTSGEIPAGGGQGGEAGDRVMSLTPGMERQGNALEEPLLASGMVAGTGRGGGEGGRPLHHRRQSSGASSAHRGHMRRSSVNDHLLGPVLD</sequence>
<feature type="transmembrane region" description="Helical" evidence="2">
    <location>
        <begin position="322"/>
        <end position="339"/>
    </location>
</feature>
<feature type="region of interest" description="Disordered" evidence="1">
    <location>
        <begin position="1"/>
        <end position="112"/>
    </location>
</feature>
<evidence type="ECO:0000256" key="1">
    <source>
        <dbReference type="SAM" id="MobiDB-lite"/>
    </source>
</evidence>
<evidence type="ECO:0000313" key="3">
    <source>
        <dbReference type="EMBL" id="TFJ84909.1"/>
    </source>
</evidence>
<keyword evidence="2" id="KW-1133">Transmembrane helix</keyword>
<protein>
    <submittedName>
        <fullName evidence="3">Uncharacterized protein</fullName>
    </submittedName>
</protein>
<dbReference type="OrthoDB" id="10302938at2759"/>
<keyword evidence="2" id="KW-0472">Membrane</keyword>
<feature type="region of interest" description="Disordered" evidence="1">
    <location>
        <begin position="516"/>
        <end position="549"/>
    </location>
</feature>
<gene>
    <name evidence="3" type="ORF">NSK_003941</name>
</gene>
<dbReference type="EMBL" id="SDOX01000017">
    <property type="protein sequence ID" value="TFJ84909.1"/>
    <property type="molecule type" value="Genomic_DNA"/>
</dbReference>
<feature type="transmembrane region" description="Helical" evidence="2">
    <location>
        <begin position="398"/>
        <end position="418"/>
    </location>
</feature>
<evidence type="ECO:0000256" key="2">
    <source>
        <dbReference type="SAM" id="Phobius"/>
    </source>
</evidence>
<keyword evidence="4" id="KW-1185">Reference proteome</keyword>
<evidence type="ECO:0000313" key="4">
    <source>
        <dbReference type="Proteomes" id="UP000355283"/>
    </source>
</evidence>